<gene>
    <name evidence="2" type="ORF">Mucpa_3914</name>
</gene>
<sequence length="146" mass="16235">MDAVIYNITDLKNEIERLKIAKQEQEIVLKSHFSSPSAIFHTVTSFFKGSSTTENAGGLFGNQDIVSLVSRFVVPFILNKTIFRSSNFIIKAAVGLLSQKASGFINENSVVSLWDKIKSIIPRKKNKSQKKAVTADYGIPPYSESY</sequence>
<dbReference type="STRING" id="714943.Mucpa_3914"/>
<feature type="coiled-coil region" evidence="1">
    <location>
        <begin position="1"/>
        <end position="28"/>
    </location>
</feature>
<dbReference type="EMBL" id="CM001403">
    <property type="protein sequence ID" value="EHQ28006.1"/>
    <property type="molecule type" value="Genomic_DNA"/>
</dbReference>
<dbReference type="eggNOG" id="ENOG5033FAB">
    <property type="taxonomic scope" value="Bacteria"/>
</dbReference>
<dbReference type="HOGENOM" id="CLU_141590_0_0_10"/>
<accession>H1Y2F8</accession>
<proteinExistence type="predicted"/>
<dbReference type="Proteomes" id="UP000002774">
    <property type="component" value="Chromosome"/>
</dbReference>
<keyword evidence="3" id="KW-1185">Reference proteome</keyword>
<reference evidence="2" key="1">
    <citation type="submission" date="2011-09" db="EMBL/GenBank/DDBJ databases">
        <title>The permanent draft genome of Mucilaginibacter paludis DSM 18603.</title>
        <authorList>
            <consortium name="US DOE Joint Genome Institute (JGI-PGF)"/>
            <person name="Lucas S."/>
            <person name="Han J."/>
            <person name="Lapidus A."/>
            <person name="Bruce D."/>
            <person name="Goodwin L."/>
            <person name="Pitluck S."/>
            <person name="Peters L."/>
            <person name="Kyrpides N."/>
            <person name="Mavromatis K."/>
            <person name="Ivanova N."/>
            <person name="Mikhailova N."/>
            <person name="Held B."/>
            <person name="Detter J.C."/>
            <person name="Tapia R."/>
            <person name="Han C."/>
            <person name="Land M."/>
            <person name="Hauser L."/>
            <person name="Markowitz V."/>
            <person name="Cheng J.-F."/>
            <person name="Hugenholtz P."/>
            <person name="Woyke T."/>
            <person name="Wu D."/>
            <person name="Tindall B."/>
            <person name="Brambilla E."/>
            <person name="Klenk H.-P."/>
            <person name="Eisen J.A."/>
        </authorList>
    </citation>
    <scope>NUCLEOTIDE SEQUENCE [LARGE SCALE GENOMIC DNA]</scope>
    <source>
        <strain evidence="2">DSM 18603</strain>
    </source>
</reference>
<name>H1Y2F8_9SPHI</name>
<evidence type="ECO:0000256" key="1">
    <source>
        <dbReference type="SAM" id="Coils"/>
    </source>
</evidence>
<organism evidence="2 3">
    <name type="scientific">Mucilaginibacter paludis DSM 18603</name>
    <dbReference type="NCBI Taxonomy" id="714943"/>
    <lineage>
        <taxon>Bacteria</taxon>
        <taxon>Pseudomonadati</taxon>
        <taxon>Bacteroidota</taxon>
        <taxon>Sphingobacteriia</taxon>
        <taxon>Sphingobacteriales</taxon>
        <taxon>Sphingobacteriaceae</taxon>
        <taxon>Mucilaginibacter</taxon>
    </lineage>
</organism>
<keyword evidence="1" id="KW-0175">Coiled coil</keyword>
<dbReference type="RefSeq" id="WP_008508716.1">
    <property type="nucleotide sequence ID" value="NZ_CM001403.1"/>
</dbReference>
<evidence type="ECO:0000313" key="3">
    <source>
        <dbReference type="Proteomes" id="UP000002774"/>
    </source>
</evidence>
<dbReference type="OrthoDB" id="709278at2"/>
<dbReference type="AlphaFoldDB" id="H1Y2F8"/>
<protein>
    <submittedName>
        <fullName evidence="2">Uncharacterized protein</fullName>
    </submittedName>
</protein>
<evidence type="ECO:0000313" key="2">
    <source>
        <dbReference type="EMBL" id="EHQ28006.1"/>
    </source>
</evidence>